<proteinExistence type="predicted"/>
<sequence length="54" mass="5605">MSSVWVFSASVNALSVKVTITTWTCRWVTSAAAVDGVTAAMAAAVQAADMSRAR</sequence>
<keyword evidence="2" id="KW-1185">Reference proteome</keyword>
<reference evidence="2" key="1">
    <citation type="journal article" date="2019" name="Int. J. Syst. Evol. Microbiol.">
        <title>The Global Catalogue of Microorganisms (GCM) 10K type strain sequencing project: providing services to taxonomists for standard genome sequencing and annotation.</title>
        <authorList>
            <consortium name="The Broad Institute Genomics Platform"/>
            <consortium name="The Broad Institute Genome Sequencing Center for Infectious Disease"/>
            <person name="Wu L."/>
            <person name="Ma J."/>
        </authorList>
    </citation>
    <scope>NUCLEOTIDE SEQUENCE [LARGE SCALE GENOMIC DNA]</scope>
    <source>
        <strain evidence="2">KCTC 42586</strain>
    </source>
</reference>
<protein>
    <submittedName>
        <fullName evidence="1">Uncharacterized protein</fullName>
    </submittedName>
</protein>
<dbReference type="RefSeq" id="WP_380862232.1">
    <property type="nucleotide sequence ID" value="NZ_JBHSKM010000028.1"/>
</dbReference>
<accession>A0ABW0CV26</accession>
<gene>
    <name evidence="1" type="ORF">ACFPQ9_34425</name>
</gene>
<evidence type="ECO:0000313" key="1">
    <source>
        <dbReference type="EMBL" id="MFC5218952.1"/>
    </source>
</evidence>
<name>A0ABW0CV26_STRCD</name>
<comment type="caution">
    <text evidence="1">The sequence shown here is derived from an EMBL/GenBank/DDBJ whole genome shotgun (WGS) entry which is preliminary data.</text>
</comment>
<dbReference type="EMBL" id="JBHSKM010000028">
    <property type="protein sequence ID" value="MFC5218952.1"/>
    <property type="molecule type" value="Genomic_DNA"/>
</dbReference>
<evidence type="ECO:0000313" key="2">
    <source>
        <dbReference type="Proteomes" id="UP001596263"/>
    </source>
</evidence>
<organism evidence="1 2">
    <name type="scientific">Streptomyces coerulescens</name>
    <dbReference type="NCBI Taxonomy" id="29304"/>
    <lineage>
        <taxon>Bacteria</taxon>
        <taxon>Bacillati</taxon>
        <taxon>Actinomycetota</taxon>
        <taxon>Actinomycetes</taxon>
        <taxon>Kitasatosporales</taxon>
        <taxon>Streptomycetaceae</taxon>
        <taxon>Streptomyces</taxon>
    </lineage>
</organism>
<dbReference type="Proteomes" id="UP001596263">
    <property type="component" value="Unassembled WGS sequence"/>
</dbReference>